<reference evidence="1 2" key="1">
    <citation type="submission" date="2022-11" db="EMBL/GenBank/DDBJ databases">
        <title>Mycobacterium sp. nov.</title>
        <authorList>
            <person name="Papic B."/>
            <person name="Spicic S."/>
            <person name="Duvnjak S."/>
        </authorList>
    </citation>
    <scope>NUCLEOTIDE SEQUENCE [LARGE SCALE GENOMIC DNA]</scope>
    <source>
        <strain evidence="1 2">CVI_P4</strain>
    </source>
</reference>
<comment type="caution">
    <text evidence="1">The sequence shown here is derived from an EMBL/GenBank/DDBJ whole genome shotgun (WGS) entry which is preliminary data.</text>
</comment>
<accession>A0ABT3SC94</accession>
<sequence length="157" mass="18015">MVAGPSDWQPKFPYPYDASRNQVTDADINAEREMCQWYNAQYDPLIKQIDRFNTNLTRSNGDYNVENNQAIADAVTANIDQSEDFLAPRAQSLTLTKDYLGDDYFPLYQGESFFRLWQHLSNVSGGIRGRQPAWFVGPSLQRAKRWGSRIGHSRVCD</sequence>
<proteinExistence type="predicted"/>
<protein>
    <submittedName>
        <fullName evidence="1">Uncharacterized protein</fullName>
    </submittedName>
</protein>
<organism evidence="1 2">
    <name type="scientific">Mycobacterium pinniadriaticum</name>
    <dbReference type="NCBI Taxonomy" id="2994102"/>
    <lineage>
        <taxon>Bacteria</taxon>
        <taxon>Bacillati</taxon>
        <taxon>Actinomycetota</taxon>
        <taxon>Actinomycetes</taxon>
        <taxon>Mycobacteriales</taxon>
        <taxon>Mycobacteriaceae</taxon>
        <taxon>Mycobacterium</taxon>
    </lineage>
</organism>
<dbReference type="EMBL" id="JAPJDO010000007">
    <property type="protein sequence ID" value="MCX2937109.1"/>
    <property type="molecule type" value="Genomic_DNA"/>
</dbReference>
<dbReference type="Proteomes" id="UP001300745">
    <property type="component" value="Unassembled WGS sequence"/>
</dbReference>
<evidence type="ECO:0000313" key="2">
    <source>
        <dbReference type="Proteomes" id="UP001300745"/>
    </source>
</evidence>
<gene>
    <name evidence="1" type="ORF">ORI27_10375</name>
</gene>
<name>A0ABT3SC94_9MYCO</name>
<evidence type="ECO:0000313" key="1">
    <source>
        <dbReference type="EMBL" id="MCX2937109.1"/>
    </source>
</evidence>
<keyword evidence="2" id="KW-1185">Reference proteome</keyword>